<evidence type="ECO:0000256" key="2">
    <source>
        <dbReference type="ARBA" id="ARBA00022801"/>
    </source>
</evidence>
<feature type="chain" id="PRO_5045848909" evidence="3">
    <location>
        <begin position="21"/>
        <end position="265"/>
    </location>
</feature>
<dbReference type="PANTHER" id="PTHR40841">
    <property type="entry name" value="SIDEROPHORE TRIACETYLFUSARININE C ESTERASE"/>
    <property type="match status" value="1"/>
</dbReference>
<comment type="caution">
    <text evidence="4">The sequence shown here is derived from an EMBL/GenBank/DDBJ whole genome shotgun (WGS) entry which is preliminary data.</text>
</comment>
<reference evidence="5" key="1">
    <citation type="journal article" date="2019" name="Int. J. Syst. Evol. Microbiol.">
        <title>The Global Catalogue of Microorganisms (GCM) 10K type strain sequencing project: providing services to taxonomists for standard genome sequencing and annotation.</title>
        <authorList>
            <consortium name="The Broad Institute Genomics Platform"/>
            <consortium name="The Broad Institute Genome Sequencing Center for Infectious Disease"/>
            <person name="Wu L."/>
            <person name="Ma J."/>
        </authorList>
    </citation>
    <scope>NUCLEOTIDE SEQUENCE [LARGE SCALE GENOMIC DNA]</scope>
    <source>
        <strain evidence="5">CECT 8979</strain>
    </source>
</reference>
<feature type="signal peptide" evidence="3">
    <location>
        <begin position="1"/>
        <end position="20"/>
    </location>
</feature>
<dbReference type="EMBL" id="JBHSAT010000001">
    <property type="protein sequence ID" value="MFC3875644.1"/>
    <property type="molecule type" value="Genomic_DNA"/>
</dbReference>
<dbReference type="Proteomes" id="UP001595812">
    <property type="component" value="Unassembled WGS sequence"/>
</dbReference>
<evidence type="ECO:0000313" key="5">
    <source>
        <dbReference type="Proteomes" id="UP001595812"/>
    </source>
</evidence>
<dbReference type="InterPro" id="IPR052558">
    <property type="entry name" value="Siderophore_Hydrolase_D"/>
</dbReference>
<dbReference type="SUPFAM" id="SSF53474">
    <property type="entry name" value="alpha/beta-Hydrolases"/>
    <property type="match status" value="1"/>
</dbReference>
<evidence type="ECO:0000313" key="4">
    <source>
        <dbReference type="EMBL" id="MFC3875644.1"/>
    </source>
</evidence>
<evidence type="ECO:0000256" key="3">
    <source>
        <dbReference type="SAM" id="SignalP"/>
    </source>
</evidence>
<comment type="similarity">
    <text evidence="1">Belongs to the esterase D family.</text>
</comment>
<dbReference type="InterPro" id="IPR029058">
    <property type="entry name" value="AB_hydrolase_fold"/>
</dbReference>
<keyword evidence="2 4" id="KW-0378">Hydrolase</keyword>
<dbReference type="Gene3D" id="3.40.50.1820">
    <property type="entry name" value="alpha/beta hydrolase"/>
    <property type="match status" value="1"/>
</dbReference>
<keyword evidence="3" id="KW-0732">Signal</keyword>
<protein>
    <submittedName>
        <fullName evidence="4">Alpha/beta hydrolase</fullName>
    </submittedName>
</protein>
<keyword evidence="5" id="KW-1185">Reference proteome</keyword>
<proteinExistence type="inferred from homology"/>
<organism evidence="4 5">
    <name type="scientific">Winogradskyella maritima</name>
    <dbReference type="NCBI Taxonomy" id="1517766"/>
    <lineage>
        <taxon>Bacteria</taxon>
        <taxon>Pseudomonadati</taxon>
        <taxon>Bacteroidota</taxon>
        <taxon>Flavobacteriia</taxon>
        <taxon>Flavobacteriales</taxon>
        <taxon>Flavobacteriaceae</taxon>
        <taxon>Winogradskyella</taxon>
    </lineage>
</organism>
<sequence>MKKRLLFCMSIIFFPMCIHAQYHNVKTDSIYSVHLKEYRQFQINIPKKYDKADSFDVLYVLDGEWGTSLTKTVYEFLGYAEFIPKNIVIVSIPNYYKDGVNMRRRDFTPVRVKNQPVSKGVINFNNFLKDELIPLINKEVSTNPRNNILYGSSLGGLFTIYSYLEEPTLFKSYISIEPVLRLGDNYLSKVADSKLEQNTDTKNRLWISSRNGKDFEDMGVSKFESILKSNPSKNLDWNVSTYENKTHFSVIWKGLYDGLKFIYDK</sequence>
<gene>
    <name evidence="4" type="ORF">ACFOSX_00225</name>
</gene>
<dbReference type="InterPro" id="IPR000801">
    <property type="entry name" value="Esterase-like"/>
</dbReference>
<dbReference type="RefSeq" id="WP_386095823.1">
    <property type="nucleotide sequence ID" value="NZ_JBHSAT010000001.1"/>
</dbReference>
<dbReference type="Pfam" id="PF00756">
    <property type="entry name" value="Esterase"/>
    <property type="match status" value="1"/>
</dbReference>
<accession>A0ABV8AD49</accession>
<dbReference type="PANTHER" id="PTHR40841:SF2">
    <property type="entry name" value="SIDEROPHORE-DEGRADING ESTERASE (EUROFUNG)"/>
    <property type="match status" value="1"/>
</dbReference>
<name>A0ABV8AD49_9FLAO</name>
<evidence type="ECO:0000256" key="1">
    <source>
        <dbReference type="ARBA" id="ARBA00005622"/>
    </source>
</evidence>
<dbReference type="GO" id="GO:0016787">
    <property type="term" value="F:hydrolase activity"/>
    <property type="evidence" value="ECO:0007669"/>
    <property type="project" value="UniProtKB-KW"/>
</dbReference>